<protein>
    <recommendedName>
        <fullName evidence="2">histidine kinase</fullName>
        <ecNumber evidence="2">2.7.13.3</ecNumber>
    </recommendedName>
</protein>
<dbReference type="Proteomes" id="UP000636888">
    <property type="component" value="Unassembled WGS sequence"/>
</dbReference>
<dbReference type="EMBL" id="JAEMHM010000013">
    <property type="protein sequence ID" value="MBJ6726219.1"/>
    <property type="molecule type" value="Genomic_DNA"/>
</dbReference>
<dbReference type="InterPro" id="IPR005467">
    <property type="entry name" value="His_kinase_dom"/>
</dbReference>
<dbReference type="InterPro" id="IPR003594">
    <property type="entry name" value="HATPase_dom"/>
</dbReference>
<organism evidence="4 5">
    <name type="scientific">Geomesophilobacter sediminis</name>
    <dbReference type="NCBI Taxonomy" id="2798584"/>
    <lineage>
        <taxon>Bacteria</taxon>
        <taxon>Pseudomonadati</taxon>
        <taxon>Thermodesulfobacteriota</taxon>
        <taxon>Desulfuromonadia</taxon>
        <taxon>Geobacterales</taxon>
        <taxon>Geobacteraceae</taxon>
        <taxon>Geomesophilobacter</taxon>
    </lineage>
</organism>
<sequence>MLEQLSDDLSLILGGLEQEARRRDVDGKLRGEHAERLRTLETLRQQEHLLIHHSRIAAMGEMIRTIAHQWRQPLNRLGLTIQQLPLFYDMGDFNRDFLGDNVAKSMEIIRYLSRTIDDFKNYFQPDTEKATFKVHDEVQRTLQLIEGGFAQQCIAIEVKLRGQPALHGYRNEFSQVLLNILLNARDALVERKIRRPWVRIASSGSGSRATVKITDNAGGIAPEIMGRIFAPYFTTKGAQAGTGVGLFMSKTSIERNMGGRLTVRNTSDGAEFRIEVGT</sequence>
<dbReference type="InterPro" id="IPR036097">
    <property type="entry name" value="HisK_dim/P_sf"/>
</dbReference>
<dbReference type="InterPro" id="IPR036890">
    <property type="entry name" value="HATPase_C_sf"/>
</dbReference>
<accession>A0A8J7JGV9</accession>
<evidence type="ECO:0000313" key="4">
    <source>
        <dbReference type="EMBL" id="MBJ6726219.1"/>
    </source>
</evidence>
<dbReference type="Pfam" id="PF02518">
    <property type="entry name" value="HATPase_c"/>
    <property type="match status" value="1"/>
</dbReference>
<dbReference type="EC" id="2.7.13.3" evidence="2"/>
<evidence type="ECO:0000259" key="3">
    <source>
        <dbReference type="PROSITE" id="PS50109"/>
    </source>
</evidence>
<feature type="domain" description="Histidine kinase" evidence="3">
    <location>
        <begin position="65"/>
        <end position="278"/>
    </location>
</feature>
<dbReference type="PROSITE" id="PS50109">
    <property type="entry name" value="HIS_KIN"/>
    <property type="match status" value="1"/>
</dbReference>
<evidence type="ECO:0000256" key="1">
    <source>
        <dbReference type="ARBA" id="ARBA00000085"/>
    </source>
</evidence>
<dbReference type="PANTHER" id="PTHR43065">
    <property type="entry name" value="SENSOR HISTIDINE KINASE"/>
    <property type="match status" value="1"/>
</dbReference>
<name>A0A8J7JGV9_9BACT</name>
<dbReference type="GO" id="GO:0000155">
    <property type="term" value="F:phosphorelay sensor kinase activity"/>
    <property type="evidence" value="ECO:0007669"/>
    <property type="project" value="InterPro"/>
</dbReference>
<dbReference type="Gene3D" id="3.30.565.10">
    <property type="entry name" value="Histidine kinase-like ATPase, C-terminal domain"/>
    <property type="match status" value="1"/>
</dbReference>
<dbReference type="AlphaFoldDB" id="A0A8J7JGV9"/>
<dbReference type="SUPFAM" id="SSF47384">
    <property type="entry name" value="Homodimeric domain of signal transducing histidine kinase"/>
    <property type="match status" value="1"/>
</dbReference>
<dbReference type="PRINTS" id="PR00344">
    <property type="entry name" value="BCTRLSENSOR"/>
</dbReference>
<comment type="catalytic activity">
    <reaction evidence="1">
        <text>ATP + protein L-histidine = ADP + protein N-phospho-L-histidine.</text>
        <dbReference type="EC" id="2.7.13.3"/>
    </reaction>
</comment>
<evidence type="ECO:0000313" key="5">
    <source>
        <dbReference type="Proteomes" id="UP000636888"/>
    </source>
</evidence>
<gene>
    <name evidence="4" type="ORF">JFN93_16005</name>
</gene>
<dbReference type="RefSeq" id="WP_199385109.1">
    <property type="nucleotide sequence ID" value="NZ_JAEMHM010000013.1"/>
</dbReference>
<dbReference type="SMART" id="SM00387">
    <property type="entry name" value="HATPase_c"/>
    <property type="match status" value="1"/>
</dbReference>
<dbReference type="PANTHER" id="PTHR43065:SF42">
    <property type="entry name" value="TWO-COMPONENT SENSOR PPRA"/>
    <property type="match status" value="1"/>
</dbReference>
<keyword evidence="5" id="KW-1185">Reference proteome</keyword>
<evidence type="ECO:0000256" key="2">
    <source>
        <dbReference type="ARBA" id="ARBA00012438"/>
    </source>
</evidence>
<comment type="caution">
    <text evidence="4">The sequence shown here is derived from an EMBL/GenBank/DDBJ whole genome shotgun (WGS) entry which is preliminary data.</text>
</comment>
<proteinExistence type="predicted"/>
<dbReference type="InterPro" id="IPR004358">
    <property type="entry name" value="Sig_transdc_His_kin-like_C"/>
</dbReference>
<reference evidence="4" key="1">
    <citation type="submission" date="2020-12" db="EMBL/GenBank/DDBJ databases">
        <title>Geomonas sp. Red875, isolated from river sediment.</title>
        <authorList>
            <person name="Xu Z."/>
            <person name="Zhang Z."/>
            <person name="Masuda Y."/>
            <person name="Itoh H."/>
            <person name="Senoo K."/>
        </authorList>
    </citation>
    <scope>NUCLEOTIDE SEQUENCE</scope>
    <source>
        <strain evidence="4">Red875</strain>
    </source>
</reference>
<dbReference type="SUPFAM" id="SSF55874">
    <property type="entry name" value="ATPase domain of HSP90 chaperone/DNA topoisomerase II/histidine kinase"/>
    <property type="match status" value="1"/>
</dbReference>